<protein>
    <recommendedName>
        <fullName evidence="4">RRM domain-containing protein</fullName>
    </recommendedName>
</protein>
<dbReference type="SUPFAM" id="SSF54928">
    <property type="entry name" value="RNA-binding domain, RBD"/>
    <property type="match status" value="2"/>
</dbReference>
<dbReference type="InterPro" id="IPR035979">
    <property type="entry name" value="RBD_domain_sf"/>
</dbReference>
<name>A0ABR4N4V7_9FUNG</name>
<dbReference type="PANTHER" id="PTHR23189">
    <property type="entry name" value="RNA RECOGNITION MOTIF-CONTAINING"/>
    <property type="match status" value="1"/>
</dbReference>
<feature type="region of interest" description="Disordered" evidence="3">
    <location>
        <begin position="343"/>
        <end position="398"/>
    </location>
</feature>
<keyword evidence="6" id="KW-1185">Reference proteome</keyword>
<dbReference type="Proteomes" id="UP001527925">
    <property type="component" value="Unassembled WGS sequence"/>
</dbReference>
<dbReference type="InterPro" id="IPR034862">
    <property type="entry name" value="Fungal_Mei2-like_RRM3"/>
</dbReference>
<dbReference type="CDD" id="cd12532">
    <property type="entry name" value="RRM3_MEI2_fungi"/>
    <property type="match status" value="1"/>
</dbReference>
<feature type="compositionally biased region" description="Low complexity" evidence="3">
    <location>
        <begin position="41"/>
        <end position="57"/>
    </location>
</feature>
<feature type="compositionally biased region" description="Low complexity" evidence="3">
    <location>
        <begin position="369"/>
        <end position="381"/>
    </location>
</feature>
<feature type="region of interest" description="Disordered" evidence="3">
    <location>
        <begin position="556"/>
        <end position="579"/>
    </location>
</feature>
<evidence type="ECO:0000259" key="4">
    <source>
        <dbReference type="PROSITE" id="PS50102"/>
    </source>
</evidence>
<dbReference type="InterPro" id="IPR007201">
    <property type="entry name" value="Mei2-like_Rrm_C"/>
</dbReference>
<dbReference type="PROSITE" id="PS50102">
    <property type="entry name" value="RRM"/>
    <property type="match status" value="1"/>
</dbReference>
<feature type="region of interest" description="Disordered" evidence="3">
    <location>
        <begin position="29"/>
        <end position="57"/>
    </location>
</feature>
<proteinExistence type="predicted"/>
<evidence type="ECO:0000256" key="1">
    <source>
        <dbReference type="ARBA" id="ARBA00022884"/>
    </source>
</evidence>
<evidence type="ECO:0000313" key="6">
    <source>
        <dbReference type="Proteomes" id="UP001527925"/>
    </source>
</evidence>
<accession>A0ABR4N4V7</accession>
<gene>
    <name evidence="5" type="ORF">HK105_205942</name>
</gene>
<evidence type="ECO:0000313" key="5">
    <source>
        <dbReference type="EMBL" id="KAL2914591.1"/>
    </source>
</evidence>
<dbReference type="EMBL" id="JADGIZ020000032">
    <property type="protein sequence ID" value="KAL2914591.1"/>
    <property type="molecule type" value="Genomic_DNA"/>
</dbReference>
<organism evidence="5 6">
    <name type="scientific">Polyrhizophydium stewartii</name>
    <dbReference type="NCBI Taxonomy" id="2732419"/>
    <lineage>
        <taxon>Eukaryota</taxon>
        <taxon>Fungi</taxon>
        <taxon>Fungi incertae sedis</taxon>
        <taxon>Chytridiomycota</taxon>
        <taxon>Chytridiomycota incertae sedis</taxon>
        <taxon>Chytridiomycetes</taxon>
        <taxon>Rhizophydiales</taxon>
        <taxon>Rhizophydiales incertae sedis</taxon>
        <taxon>Polyrhizophydium</taxon>
    </lineage>
</organism>
<reference evidence="5 6" key="1">
    <citation type="submission" date="2023-09" db="EMBL/GenBank/DDBJ databases">
        <title>Pangenome analysis of Batrachochytrium dendrobatidis and related Chytrids.</title>
        <authorList>
            <person name="Yacoub M.N."/>
            <person name="Stajich J.E."/>
            <person name="James T.Y."/>
        </authorList>
    </citation>
    <scope>NUCLEOTIDE SEQUENCE [LARGE SCALE GENOMIC DNA]</scope>
    <source>
        <strain evidence="5 6">JEL0888</strain>
    </source>
</reference>
<feature type="region of interest" description="Disordered" evidence="3">
    <location>
        <begin position="426"/>
        <end position="450"/>
    </location>
</feature>
<dbReference type="Pfam" id="PF04059">
    <property type="entry name" value="RRM_2"/>
    <property type="match status" value="1"/>
</dbReference>
<comment type="caution">
    <text evidence="5">The sequence shown here is derived from an EMBL/GenBank/DDBJ whole genome shotgun (WGS) entry which is preliminary data.</text>
</comment>
<sequence length="845" mass="89343">MPPTATSSLSMPPGLGDLAPCAGLGAAASRQPSLAVAPPTASDQAKPPAAIAAPGAAHAETEPLQAFWTPLHGAATTLAPSVLTVASASQSLSTTQIHASFLAQPQVQSTPTRAAPHAIPASPLRTVSALFSEQDRPSATLPEQAAPRHVTRNILLIGFGHGVPLLELFQKLQVNGDIRHVLRPDSLENTTVVMYKSLANAARFFQVVSSSGILGPEHVQFVSSGQLAQILSPTRNPEAWPMLINQGRVRVSGMSSAWRDLATLRPFFDAFGAVLSIGEIPHSPGSLFSCVVEFDSTDEAAAAVRNLGCSSLHGPDVRASFHVTAEEDLLLAKWRTSAAHSLGQQPLAGPRTPGFQPPSQVFADRADLGGSPESVVSGSVSDLLMPPASAPTQRWPPIRQANYETPEATSAERHGVSRTLALAGITPAQSPNSSMSSPSRFESPPTSMSAFAQSDPLSSVIDGFADYSLAEASSQRYPTLGKHTHSLQPHPLHGQATFRPQHQPPPQHLHSAYRASELSMHQSAADLDSINHLGFQQAAALAQGAYGTGSFNAARPGGGTFPGPGSSDAHGNATAQAGMTGFGQAHGHGMGRVYARGQVPASDRSGSFAGASSGTPVGVASADSICGDQTKRGVSGLDTAELIVLAKQISHRIPPECITGVSIEDIASGRERRRTVMIRNIPNKFTQQMFIDLLNETHKGCYDFLYLRIDFKNKCNVGYAFVNFTSAEAVVRFADRFVGRVWGRFKSEKICGMGFATIQGRQALIEKFRNSSVMLENDEYKPKIFYTDGPHRGMEEPFPGPTTAGFRPKVDVLFSRGGAWKQNSRAAASAAASTLAPTSTSSTPY</sequence>
<keyword evidence="1 2" id="KW-0694">RNA-binding</keyword>
<feature type="region of interest" description="Disordered" evidence="3">
    <location>
        <begin position="481"/>
        <end position="509"/>
    </location>
</feature>
<feature type="domain" description="RRM" evidence="4">
    <location>
        <begin position="674"/>
        <end position="770"/>
    </location>
</feature>
<feature type="compositionally biased region" description="Low complexity" evidence="3">
    <location>
        <begin position="427"/>
        <end position="445"/>
    </location>
</feature>
<dbReference type="InterPro" id="IPR000504">
    <property type="entry name" value="RRM_dom"/>
</dbReference>
<evidence type="ECO:0000256" key="3">
    <source>
        <dbReference type="SAM" id="MobiDB-lite"/>
    </source>
</evidence>
<evidence type="ECO:0000256" key="2">
    <source>
        <dbReference type="PROSITE-ProRule" id="PRU00176"/>
    </source>
</evidence>